<evidence type="ECO:0000259" key="4">
    <source>
        <dbReference type="Pfam" id="PF13007"/>
    </source>
</evidence>
<comment type="caution">
    <text evidence="6">The sequence shown here is derived from an EMBL/GenBank/DDBJ whole genome shotgun (WGS) entry which is preliminary data.</text>
</comment>
<reference evidence="7" key="1">
    <citation type="submission" date="2018-09" db="EMBL/GenBank/DDBJ databases">
        <authorList>
            <person name="Zhu H."/>
        </authorList>
    </citation>
    <scope>NUCLEOTIDE SEQUENCE [LARGE SCALE GENOMIC DNA]</scope>
    <source>
        <strain evidence="7">K1S02-23</strain>
    </source>
</reference>
<evidence type="ECO:0000313" key="6">
    <source>
        <dbReference type="EMBL" id="RJG00912.1"/>
    </source>
</evidence>
<evidence type="ECO:0000259" key="5">
    <source>
        <dbReference type="Pfam" id="PF13817"/>
    </source>
</evidence>
<feature type="domain" description="Transposase IS66 C-terminal" evidence="5">
    <location>
        <begin position="475"/>
        <end position="512"/>
    </location>
</feature>
<proteinExistence type="predicted"/>
<gene>
    <name evidence="6" type="ORF">D3878_04355</name>
</gene>
<dbReference type="InterPro" id="IPR004291">
    <property type="entry name" value="Transposase_IS66_central"/>
</dbReference>
<dbReference type="EMBL" id="QYUQ01000002">
    <property type="protein sequence ID" value="RJG00912.1"/>
    <property type="molecule type" value="Genomic_DNA"/>
</dbReference>
<dbReference type="OrthoDB" id="9794514at2"/>
<sequence length="522" mass="57945">MPVTPASLPDDIDALKTLLLRRDDELQQLRHTVSTLELALSVRTLEIEQLQLQIAKLKRMQFGRKSEKIDKKLEQLETRLEDLLAEEGAAEQKQPETVTPRQKSARQPLPDHLPREDHIIAPEVQACPACGGDLKSLGEDVSEQLEIIDAAFKVIRHVRRKKACGCCDVIVQAAAPSRPIQRSFAGPGLLANIAVGKFADHQPLYRQSVIHARKGVDLDPATTGRWMGACGVLITPLVEALRRHVLAPGKIHADETPMPVLSPGNGQTKTGRLWVYVRDDRNAGSSAPAAVWFAYSPNRQGQHPQSHLAGFASVVQADAFPGFNAIYADGQVKEAACWAHARRKLHDLHVRKATPTSTEALRRIGELYAIEAQIRGQPPDERQRIRQQQARPLLDDLEIWLRQRLLTLSTQSDTTKAINYALNQWQALVYYCDDGMAEIDNNIAENALRGVCLGRKNFLFLGADSGGERAAAMYSLIGSARLNGIDPEAYLRHVFTHIADYPINRVADLLPWNVAERLKKSA</sequence>
<evidence type="ECO:0000259" key="2">
    <source>
        <dbReference type="Pfam" id="PF03050"/>
    </source>
</evidence>
<evidence type="ECO:0000256" key="1">
    <source>
        <dbReference type="SAM" id="MobiDB-lite"/>
    </source>
</evidence>
<dbReference type="PANTHER" id="PTHR33678:SF1">
    <property type="entry name" value="BLL1576 PROTEIN"/>
    <property type="match status" value="1"/>
</dbReference>
<feature type="region of interest" description="Disordered" evidence="1">
    <location>
        <begin position="86"/>
        <end position="111"/>
    </location>
</feature>
<dbReference type="Pfam" id="PF13007">
    <property type="entry name" value="LZ_Tnp_IS66"/>
    <property type="match status" value="1"/>
</dbReference>
<dbReference type="Pfam" id="PF13005">
    <property type="entry name" value="zf-IS66"/>
    <property type="match status" value="1"/>
</dbReference>
<dbReference type="InterPro" id="IPR039552">
    <property type="entry name" value="IS66_C"/>
</dbReference>
<protein>
    <submittedName>
        <fullName evidence="6">IS66 family transposase</fullName>
    </submittedName>
</protein>
<name>A0A3A3G350_9BURK</name>
<feature type="domain" description="Transposase TnpC homeodomain" evidence="4">
    <location>
        <begin position="49"/>
        <end position="117"/>
    </location>
</feature>
<organism evidence="6 7">
    <name type="scientific">Noviherbaspirillum sedimenti</name>
    <dbReference type="NCBI Taxonomy" id="2320865"/>
    <lineage>
        <taxon>Bacteria</taxon>
        <taxon>Pseudomonadati</taxon>
        <taxon>Pseudomonadota</taxon>
        <taxon>Betaproteobacteria</taxon>
        <taxon>Burkholderiales</taxon>
        <taxon>Oxalobacteraceae</taxon>
        <taxon>Noviherbaspirillum</taxon>
    </lineage>
</organism>
<feature type="domain" description="Transposase IS66 central" evidence="2">
    <location>
        <begin position="183"/>
        <end position="468"/>
    </location>
</feature>
<evidence type="ECO:0000313" key="7">
    <source>
        <dbReference type="Proteomes" id="UP000266327"/>
    </source>
</evidence>
<dbReference type="InterPro" id="IPR024463">
    <property type="entry name" value="Transposase_TnpC_homeodom"/>
</dbReference>
<dbReference type="PANTHER" id="PTHR33678">
    <property type="entry name" value="BLL1576 PROTEIN"/>
    <property type="match status" value="1"/>
</dbReference>
<dbReference type="InterPro" id="IPR052344">
    <property type="entry name" value="Transposase-related"/>
</dbReference>
<accession>A0A3A3G350</accession>
<dbReference type="Proteomes" id="UP000266327">
    <property type="component" value="Unassembled WGS sequence"/>
</dbReference>
<feature type="domain" description="Transposase IS66 zinc-finger binding" evidence="3">
    <location>
        <begin position="126"/>
        <end position="168"/>
    </location>
</feature>
<dbReference type="RefSeq" id="WP_119784366.1">
    <property type="nucleotide sequence ID" value="NZ_QYUQ01000002.1"/>
</dbReference>
<dbReference type="Pfam" id="PF13817">
    <property type="entry name" value="DDE_Tnp_IS66_C"/>
    <property type="match status" value="1"/>
</dbReference>
<dbReference type="InterPro" id="IPR024474">
    <property type="entry name" value="Znf_dom_IS66"/>
</dbReference>
<evidence type="ECO:0000259" key="3">
    <source>
        <dbReference type="Pfam" id="PF13005"/>
    </source>
</evidence>
<dbReference type="Pfam" id="PF03050">
    <property type="entry name" value="DDE_Tnp_IS66"/>
    <property type="match status" value="1"/>
</dbReference>
<dbReference type="AlphaFoldDB" id="A0A3A3G350"/>
<keyword evidence="7" id="KW-1185">Reference proteome</keyword>
<dbReference type="NCBIfam" id="NF033517">
    <property type="entry name" value="transpos_IS66"/>
    <property type="match status" value="1"/>
</dbReference>